<evidence type="ECO:0000313" key="1">
    <source>
        <dbReference type="EMBL" id="WNL49926.1"/>
    </source>
</evidence>
<sequence>MELFFSPREFCSFSVAGCSANTTFFSFEEQARPENGGGKGFLRISGEKYCGVLHGPQMRAHFYPKTGTNIILCGKSKGETYFLGKLHGPTTFYDRKGTWISKRIYVLGDFIDRKKNKDKVKYF</sequence>
<dbReference type="EMBL" id="OR343188">
    <property type="protein sequence ID" value="WNL49926.1"/>
    <property type="molecule type" value="Genomic_DNA"/>
</dbReference>
<proteinExistence type="predicted"/>
<gene>
    <name evidence="1" type="ORF">MarFTMF_410</name>
</gene>
<reference evidence="1" key="1">
    <citation type="submission" date="2023-07" db="EMBL/GenBank/DDBJ databases">
        <authorList>
            <person name="Xia Y."/>
        </authorList>
    </citation>
    <scope>NUCLEOTIDE SEQUENCE</scope>
    <source>
        <strain evidence="1">F</strain>
    </source>
</reference>
<protein>
    <submittedName>
        <fullName evidence="1">Uncharacterized protein</fullName>
    </submittedName>
</protein>
<name>A0AA96ESI0_9VIRU</name>
<accession>A0AA96ESI0</accession>
<organism evidence="1">
    <name type="scientific">Marseillevirus sp</name>
    <dbReference type="NCBI Taxonomy" id="2809551"/>
    <lineage>
        <taxon>Viruses</taxon>
        <taxon>Varidnaviria</taxon>
        <taxon>Bamfordvirae</taxon>
        <taxon>Nucleocytoviricota</taxon>
        <taxon>Megaviricetes</taxon>
        <taxon>Pimascovirales</taxon>
        <taxon>Pimascovirales incertae sedis</taxon>
        <taxon>Marseilleviridae</taxon>
        <taxon>Marseillevirus</taxon>
    </lineage>
</organism>